<keyword evidence="1 3" id="KW-0547">Nucleotide-binding</keyword>
<protein>
    <recommendedName>
        <fullName evidence="3">[Citrate [pro-3S]-lyase] ligase</fullName>
        <ecNumber evidence="3">6.2.1.22</ecNumber>
    </recommendedName>
</protein>
<dbReference type="SUPFAM" id="SSF55729">
    <property type="entry name" value="Acyl-CoA N-acyltransferases (Nat)"/>
    <property type="match status" value="1"/>
</dbReference>
<dbReference type="InterPro" id="IPR016181">
    <property type="entry name" value="Acyl_CoA_acyltransferase"/>
</dbReference>
<name>A0A916QFB9_9LACO</name>
<dbReference type="InterPro" id="IPR004821">
    <property type="entry name" value="Cyt_trans-like"/>
</dbReference>
<keyword evidence="2 3" id="KW-0067">ATP-binding</keyword>
<feature type="domain" description="N-acetyltransferase" evidence="4">
    <location>
        <begin position="1"/>
        <end position="139"/>
    </location>
</feature>
<comment type="caution">
    <text evidence="5">The sequence shown here is derived from an EMBL/GenBank/DDBJ whole genome shotgun (WGS) entry which is preliminary data.</text>
</comment>
<dbReference type="SMART" id="SM00764">
    <property type="entry name" value="Citrate_ly_lig"/>
    <property type="match status" value="1"/>
</dbReference>
<gene>
    <name evidence="5" type="ORF">LCB40_01350</name>
</gene>
<organism evidence="5 6">
    <name type="scientific">Lactobacillus corticis</name>
    <dbReference type="NCBI Taxonomy" id="2201249"/>
    <lineage>
        <taxon>Bacteria</taxon>
        <taxon>Bacillati</taxon>
        <taxon>Bacillota</taxon>
        <taxon>Bacilli</taxon>
        <taxon>Lactobacillales</taxon>
        <taxon>Lactobacillaceae</taxon>
        <taxon>Lactobacillus</taxon>
    </lineage>
</organism>
<accession>A0A916QFB9</accession>
<dbReference type="GO" id="GO:0016829">
    <property type="term" value="F:lyase activity"/>
    <property type="evidence" value="ECO:0007669"/>
    <property type="project" value="UniProtKB-KW"/>
</dbReference>
<evidence type="ECO:0000256" key="1">
    <source>
        <dbReference type="ARBA" id="ARBA00022741"/>
    </source>
</evidence>
<dbReference type="Pfam" id="PF08218">
    <property type="entry name" value="Citrate_ly_lig"/>
    <property type="match status" value="1"/>
</dbReference>
<evidence type="ECO:0000256" key="3">
    <source>
        <dbReference type="PIRNR" id="PIRNR005751"/>
    </source>
</evidence>
<evidence type="ECO:0000313" key="5">
    <source>
        <dbReference type="EMBL" id="GFZ26255.1"/>
    </source>
</evidence>
<dbReference type="NCBIfam" id="TIGR00125">
    <property type="entry name" value="cyt_tran_rel"/>
    <property type="match status" value="1"/>
</dbReference>
<dbReference type="EMBL" id="BMAY01000001">
    <property type="protein sequence ID" value="GFZ26255.1"/>
    <property type="molecule type" value="Genomic_DNA"/>
</dbReference>
<dbReference type="Gene3D" id="3.40.50.620">
    <property type="entry name" value="HUPs"/>
    <property type="match status" value="1"/>
</dbReference>
<evidence type="ECO:0000313" key="6">
    <source>
        <dbReference type="Proteomes" id="UP000677218"/>
    </source>
</evidence>
<sequence>MTEYHIERIFENDQFRRKDLEELVKKAGIQLDKNLDYTCGAVDEEGKLVATGSLYQNTLRCLAVLPEYQGEGLLNLIVTHLIETETSRGNFHLFVYTKPKAAKFFKQLGFYEIAANSQLVFLENERTGFSDYLTELAASSPAPAPKTAGIVMNANPFTLGHQYLVQQAAENNDLVHLFVVSEDSSFFAFKDRYQLIKEGVSQWSNVILHETGPYLISSATFPSYFQPDDDSVIQSEAGTDAQIFGQIAEKLGITKRYVGTEPFSHVTQLYNQELRQVLEPKVELVEVPRLSQDGQAVSASKVRELLKADKLAEAEKLLPKATCDFLQTAAGQAVIEKLKQSDSVVHY</sequence>
<comment type="catalytic activity">
    <reaction evidence="3">
        <text>holo-[citrate lyase ACP] + acetate + ATP = acetyl-[citrate lyase ACP] + AMP + diphosphate</text>
        <dbReference type="Rhea" id="RHEA:23788"/>
        <dbReference type="Rhea" id="RHEA-COMP:10158"/>
        <dbReference type="Rhea" id="RHEA-COMP:13710"/>
        <dbReference type="ChEBI" id="CHEBI:30089"/>
        <dbReference type="ChEBI" id="CHEBI:30616"/>
        <dbReference type="ChEBI" id="CHEBI:33019"/>
        <dbReference type="ChEBI" id="CHEBI:82683"/>
        <dbReference type="ChEBI" id="CHEBI:137976"/>
        <dbReference type="ChEBI" id="CHEBI:456215"/>
        <dbReference type="EC" id="6.2.1.22"/>
    </reaction>
</comment>
<evidence type="ECO:0000256" key="2">
    <source>
        <dbReference type="ARBA" id="ARBA00022840"/>
    </source>
</evidence>
<evidence type="ECO:0000259" key="4">
    <source>
        <dbReference type="PROSITE" id="PS51186"/>
    </source>
</evidence>
<proteinExistence type="predicted"/>
<dbReference type="RefSeq" id="WP_212779964.1">
    <property type="nucleotide sequence ID" value="NZ_BMAY01000001.1"/>
</dbReference>
<keyword evidence="3 5" id="KW-0436">Ligase</keyword>
<dbReference type="PANTHER" id="PTHR40599:SF1">
    <property type="entry name" value="[CITRATE [PRO-3S]-LYASE] LIGASE"/>
    <property type="match status" value="1"/>
</dbReference>
<keyword evidence="5" id="KW-0456">Lyase</keyword>
<comment type="function">
    <text evidence="3">Acetylation of prosthetic group (2-(5''-phosphoribosyl)-3'-dephosphocoenzyme-A) of the gamma subunit of citrate lyase.</text>
</comment>
<dbReference type="InterPro" id="IPR013166">
    <property type="entry name" value="Citrate_lyase_ligase_C"/>
</dbReference>
<dbReference type="Gene3D" id="3.40.630.30">
    <property type="match status" value="1"/>
</dbReference>
<dbReference type="InterPro" id="IPR014729">
    <property type="entry name" value="Rossmann-like_a/b/a_fold"/>
</dbReference>
<dbReference type="PROSITE" id="PS51186">
    <property type="entry name" value="GNAT"/>
    <property type="match status" value="1"/>
</dbReference>
<dbReference type="NCBIfam" id="TIGR00124">
    <property type="entry name" value="cit_ly_ligase"/>
    <property type="match status" value="1"/>
</dbReference>
<dbReference type="AlphaFoldDB" id="A0A916QFB9"/>
<dbReference type="Pfam" id="PF13508">
    <property type="entry name" value="Acetyltransf_7"/>
    <property type="match status" value="1"/>
</dbReference>
<reference evidence="5" key="1">
    <citation type="submission" date="2020-08" db="EMBL/GenBank/DDBJ databases">
        <title>Taxonomic study for Lactobacillus species isolated from hardwood bark.</title>
        <authorList>
            <person name="Tohno M."/>
            <person name="Tanizawa Y."/>
        </authorList>
    </citation>
    <scope>NUCLEOTIDE SEQUENCE</scope>
    <source>
        <strain evidence="5">B40</strain>
    </source>
</reference>
<dbReference type="InterPro" id="IPR005216">
    <property type="entry name" value="Citrate_lyase_ligase"/>
</dbReference>
<dbReference type="GO" id="GO:0008771">
    <property type="term" value="F:[citrate (pro-3S)-lyase] ligase activity"/>
    <property type="evidence" value="ECO:0007669"/>
    <property type="project" value="UniProtKB-EC"/>
</dbReference>
<dbReference type="GO" id="GO:0005524">
    <property type="term" value="F:ATP binding"/>
    <property type="evidence" value="ECO:0007669"/>
    <property type="project" value="UniProtKB-UniRule"/>
</dbReference>
<dbReference type="PIRSF" id="PIRSF005751">
    <property type="entry name" value="Acet_citr_lig"/>
    <property type="match status" value="1"/>
</dbReference>
<dbReference type="EC" id="6.2.1.22" evidence="3"/>
<dbReference type="Proteomes" id="UP000677218">
    <property type="component" value="Unassembled WGS sequence"/>
</dbReference>
<dbReference type="InterPro" id="IPR000182">
    <property type="entry name" value="GNAT_dom"/>
</dbReference>
<dbReference type="GO" id="GO:0016747">
    <property type="term" value="F:acyltransferase activity, transferring groups other than amino-acyl groups"/>
    <property type="evidence" value="ECO:0007669"/>
    <property type="project" value="InterPro"/>
</dbReference>
<dbReference type="PANTHER" id="PTHR40599">
    <property type="entry name" value="[CITRATE [PRO-3S]-LYASE] LIGASE"/>
    <property type="match status" value="1"/>
</dbReference>
<dbReference type="SUPFAM" id="SSF52374">
    <property type="entry name" value="Nucleotidylyl transferase"/>
    <property type="match status" value="1"/>
</dbReference>
<keyword evidence="6" id="KW-1185">Reference proteome</keyword>